<accession>A0A7W6DGD1</accession>
<name>A0A7W6DGD1_9SPHN</name>
<dbReference type="SUPFAM" id="SSF51735">
    <property type="entry name" value="NAD(P)-binding Rossmann-fold domains"/>
    <property type="match status" value="1"/>
</dbReference>
<dbReference type="InterPro" id="IPR002347">
    <property type="entry name" value="SDR_fam"/>
</dbReference>
<reference evidence="2 3" key="1">
    <citation type="submission" date="2020-08" db="EMBL/GenBank/DDBJ databases">
        <title>Genomic Encyclopedia of Type Strains, Phase IV (KMG-IV): sequencing the most valuable type-strain genomes for metagenomic binning, comparative biology and taxonomic classification.</title>
        <authorList>
            <person name="Goeker M."/>
        </authorList>
    </citation>
    <scope>NUCLEOTIDE SEQUENCE [LARGE SCALE GENOMIC DNA]</scope>
    <source>
        <strain evidence="2 3">DSM 29348</strain>
    </source>
</reference>
<gene>
    <name evidence="2" type="ORF">GGR44_002476</name>
</gene>
<protein>
    <submittedName>
        <fullName evidence="2">3-oxoacyl-[acyl-carrier protein] reductase</fullName>
        <ecNumber evidence="2">1.1.1.100</ecNumber>
    </submittedName>
</protein>
<dbReference type="GO" id="GO:0004316">
    <property type="term" value="F:3-oxoacyl-[acyl-carrier-protein] reductase (NADPH) activity"/>
    <property type="evidence" value="ECO:0007669"/>
    <property type="project" value="UniProtKB-EC"/>
</dbReference>
<organism evidence="2 3">
    <name type="scientific">Sphingobium fontiphilum</name>
    <dbReference type="NCBI Taxonomy" id="944425"/>
    <lineage>
        <taxon>Bacteria</taxon>
        <taxon>Pseudomonadati</taxon>
        <taxon>Pseudomonadota</taxon>
        <taxon>Alphaproteobacteria</taxon>
        <taxon>Sphingomonadales</taxon>
        <taxon>Sphingomonadaceae</taxon>
        <taxon>Sphingobium</taxon>
    </lineage>
</organism>
<dbReference type="Gene3D" id="3.40.50.720">
    <property type="entry name" value="NAD(P)-binding Rossmann-like Domain"/>
    <property type="match status" value="1"/>
</dbReference>
<dbReference type="Proteomes" id="UP000552757">
    <property type="component" value="Unassembled WGS sequence"/>
</dbReference>
<dbReference type="AlphaFoldDB" id="A0A7W6DGD1"/>
<comment type="caution">
    <text evidence="2">The sequence shown here is derived from an EMBL/GenBank/DDBJ whole genome shotgun (WGS) entry which is preliminary data.</text>
</comment>
<keyword evidence="2" id="KW-0560">Oxidoreductase</keyword>
<dbReference type="PANTHER" id="PTHR42879">
    <property type="entry name" value="3-OXOACYL-(ACYL-CARRIER-PROTEIN) REDUCTASE"/>
    <property type="match status" value="1"/>
</dbReference>
<proteinExistence type="inferred from homology"/>
<dbReference type="PRINTS" id="PR00081">
    <property type="entry name" value="GDHRDH"/>
</dbReference>
<keyword evidence="3" id="KW-1185">Reference proteome</keyword>
<dbReference type="InterPro" id="IPR036291">
    <property type="entry name" value="NAD(P)-bd_dom_sf"/>
</dbReference>
<dbReference type="EMBL" id="JACIEB010000005">
    <property type="protein sequence ID" value="MBB3982810.1"/>
    <property type="molecule type" value="Genomic_DNA"/>
</dbReference>
<dbReference type="InterPro" id="IPR050259">
    <property type="entry name" value="SDR"/>
</dbReference>
<dbReference type="Pfam" id="PF13561">
    <property type="entry name" value="adh_short_C2"/>
    <property type="match status" value="1"/>
</dbReference>
<dbReference type="EC" id="1.1.1.100" evidence="2"/>
<comment type="similarity">
    <text evidence="1">Belongs to the short-chain dehydrogenases/reductases (SDR) family.</text>
</comment>
<sequence length="269" mass="28212">MDLGIRGKVALVTGGTHGMGRVVAERLGDEGARVVVVARGRPGLDDTVAAITAKGGEAVGVSADLTDLGAYDFIVAEAAKAFSAPDIAIFTPVAPPSGGFDAFDDAAYDAAYSNIVKAFRHFALAVVPAMKERRWGRIVTIGSGAAKSPARASVLNFDYILANTVRPAGLGLSRSLADELGRFGISVNTVAPGFIDTGEAYAAFFEQCARDADMAFEPFMEAFLRRIPANRFGRPEEVGSLVAFLCGQDAGYVSGQYIVADGGYMQAYH</sequence>
<evidence type="ECO:0000256" key="1">
    <source>
        <dbReference type="ARBA" id="ARBA00006484"/>
    </source>
</evidence>
<evidence type="ECO:0000313" key="2">
    <source>
        <dbReference type="EMBL" id="MBB3982810.1"/>
    </source>
</evidence>
<dbReference type="RefSeq" id="WP_183955864.1">
    <property type="nucleotide sequence ID" value="NZ_JACIEB010000005.1"/>
</dbReference>
<dbReference type="PANTHER" id="PTHR42879:SF6">
    <property type="entry name" value="NADPH-DEPENDENT REDUCTASE BACG"/>
    <property type="match status" value="1"/>
</dbReference>
<evidence type="ECO:0000313" key="3">
    <source>
        <dbReference type="Proteomes" id="UP000552757"/>
    </source>
</evidence>